<organism evidence="1 2">
    <name type="scientific">Brachionus plicatilis</name>
    <name type="common">Marine rotifer</name>
    <name type="synonym">Brachionus muelleri</name>
    <dbReference type="NCBI Taxonomy" id="10195"/>
    <lineage>
        <taxon>Eukaryota</taxon>
        <taxon>Metazoa</taxon>
        <taxon>Spiralia</taxon>
        <taxon>Gnathifera</taxon>
        <taxon>Rotifera</taxon>
        <taxon>Eurotatoria</taxon>
        <taxon>Monogononta</taxon>
        <taxon>Pseudotrocha</taxon>
        <taxon>Ploima</taxon>
        <taxon>Brachionidae</taxon>
        <taxon>Brachionus</taxon>
    </lineage>
</organism>
<dbReference type="AlphaFoldDB" id="A0A3M7PQ24"/>
<evidence type="ECO:0000313" key="2">
    <source>
        <dbReference type="Proteomes" id="UP000276133"/>
    </source>
</evidence>
<comment type="caution">
    <text evidence="1">The sequence shown here is derived from an EMBL/GenBank/DDBJ whole genome shotgun (WGS) entry which is preliminary data.</text>
</comment>
<proteinExistence type="predicted"/>
<keyword evidence="2" id="KW-1185">Reference proteome</keyword>
<name>A0A3M7PQ24_BRAPC</name>
<evidence type="ECO:0000313" key="1">
    <source>
        <dbReference type="EMBL" id="RNA01150.1"/>
    </source>
</evidence>
<feature type="non-terminal residue" evidence="1">
    <location>
        <position position="1"/>
    </location>
</feature>
<gene>
    <name evidence="1" type="ORF">BpHYR1_002813</name>
</gene>
<sequence length="62" mass="7617">FLLTRRQVRAIIYQGLPKLPNTQRKNQRIRDQRIKRIVEKYNDSDHIQYLNSIGNYFDFIHN</sequence>
<reference evidence="1 2" key="1">
    <citation type="journal article" date="2018" name="Sci. Rep.">
        <title>Genomic signatures of local adaptation to the degree of environmental predictability in rotifers.</title>
        <authorList>
            <person name="Franch-Gras L."/>
            <person name="Hahn C."/>
            <person name="Garcia-Roger E.M."/>
            <person name="Carmona M.J."/>
            <person name="Serra M."/>
            <person name="Gomez A."/>
        </authorList>
    </citation>
    <scope>NUCLEOTIDE SEQUENCE [LARGE SCALE GENOMIC DNA]</scope>
    <source>
        <strain evidence="1">HYR1</strain>
    </source>
</reference>
<dbReference type="Proteomes" id="UP000276133">
    <property type="component" value="Unassembled WGS sequence"/>
</dbReference>
<accession>A0A3M7PQ24</accession>
<protein>
    <submittedName>
        <fullName evidence="1">Uncharacterized protein</fullName>
    </submittedName>
</protein>
<dbReference type="EMBL" id="REGN01009445">
    <property type="protein sequence ID" value="RNA01150.1"/>
    <property type="molecule type" value="Genomic_DNA"/>
</dbReference>